<dbReference type="GO" id="GO:0005737">
    <property type="term" value="C:cytoplasm"/>
    <property type="evidence" value="ECO:0007669"/>
    <property type="project" value="UniProtKB-SubCell"/>
</dbReference>
<evidence type="ECO:0000259" key="6">
    <source>
        <dbReference type="PROSITE" id="PS51186"/>
    </source>
</evidence>
<keyword evidence="2 5" id="KW-0963">Cytoplasm</keyword>
<comment type="catalytic activity">
    <reaction evidence="5">
        <text>N-terminal L-alanyl-[ribosomal protein bS18] + acetyl-CoA = N-terminal N(alpha)-acetyl-L-alanyl-[ribosomal protein bS18] + CoA + H(+)</text>
        <dbReference type="Rhea" id="RHEA:43756"/>
        <dbReference type="Rhea" id="RHEA-COMP:10676"/>
        <dbReference type="Rhea" id="RHEA-COMP:10677"/>
        <dbReference type="ChEBI" id="CHEBI:15378"/>
        <dbReference type="ChEBI" id="CHEBI:57287"/>
        <dbReference type="ChEBI" id="CHEBI:57288"/>
        <dbReference type="ChEBI" id="CHEBI:64718"/>
        <dbReference type="ChEBI" id="CHEBI:83683"/>
        <dbReference type="EC" id="2.3.1.266"/>
    </reaction>
</comment>
<dbReference type="PROSITE" id="PS51186">
    <property type="entry name" value="GNAT"/>
    <property type="match status" value="1"/>
</dbReference>
<dbReference type="Pfam" id="PF00583">
    <property type="entry name" value="Acetyltransf_1"/>
    <property type="match status" value="1"/>
</dbReference>
<evidence type="ECO:0000256" key="3">
    <source>
        <dbReference type="ARBA" id="ARBA00022679"/>
    </source>
</evidence>
<comment type="caution">
    <text evidence="7">The sequence shown here is derived from an EMBL/GenBank/DDBJ whole genome shotgun (WGS) entry which is preliminary data.</text>
</comment>
<comment type="similarity">
    <text evidence="1 5">Belongs to the acetyltransferase family. RimI subfamily.</text>
</comment>
<evidence type="ECO:0000256" key="2">
    <source>
        <dbReference type="ARBA" id="ARBA00022490"/>
    </source>
</evidence>
<dbReference type="GO" id="GO:0008999">
    <property type="term" value="F:protein-N-terminal-alanine acetyltransferase activity"/>
    <property type="evidence" value="ECO:0007669"/>
    <property type="project" value="UniProtKB-EC"/>
</dbReference>
<dbReference type="InterPro" id="IPR016181">
    <property type="entry name" value="Acyl_CoA_acyltransferase"/>
</dbReference>
<accession>A0A8H9IHR7</accession>
<sequence>MMPNVLKLNAHNYHQAYSIHCNGHSHPWSESVFADCFTDNYQAYALQHDDTVVGLYVALYVLDEATLMDIGVDAAYRGRGLSRVLMSHFLAQCAASDIHYVWLEVRASNLAAIGLYEAFGFEPLERRKGYYETQDGREDALMMRLTLNATE</sequence>
<dbReference type="EC" id="2.3.1.266" evidence="5"/>
<evidence type="ECO:0000256" key="1">
    <source>
        <dbReference type="ARBA" id="ARBA00005395"/>
    </source>
</evidence>
<dbReference type="RefSeq" id="WP_229816607.1">
    <property type="nucleotide sequence ID" value="NZ_BMZC01000017.1"/>
</dbReference>
<evidence type="ECO:0000256" key="5">
    <source>
        <dbReference type="RuleBase" id="RU363094"/>
    </source>
</evidence>
<keyword evidence="4" id="KW-0012">Acyltransferase</keyword>
<dbReference type="Proteomes" id="UP000622604">
    <property type="component" value="Unassembled WGS sequence"/>
</dbReference>
<feature type="domain" description="N-acetyltransferase" evidence="6">
    <location>
        <begin position="3"/>
        <end position="148"/>
    </location>
</feature>
<evidence type="ECO:0000313" key="7">
    <source>
        <dbReference type="EMBL" id="GGZ80355.1"/>
    </source>
</evidence>
<dbReference type="NCBIfam" id="TIGR01575">
    <property type="entry name" value="rimI"/>
    <property type="match status" value="1"/>
</dbReference>
<comment type="subcellular location">
    <subcellularLocation>
        <location evidence="5">Cytoplasm</location>
    </subcellularLocation>
</comment>
<dbReference type="PANTHER" id="PTHR43420:SF51">
    <property type="entry name" value="PEPTIDYL-LYSINE N-ACETYLTRANSFERASE YIAC"/>
    <property type="match status" value="1"/>
</dbReference>
<dbReference type="EMBL" id="BMZC01000017">
    <property type="protein sequence ID" value="GGZ80355.1"/>
    <property type="molecule type" value="Genomic_DNA"/>
</dbReference>
<keyword evidence="3" id="KW-0808">Transferase</keyword>
<evidence type="ECO:0000256" key="4">
    <source>
        <dbReference type="ARBA" id="ARBA00023315"/>
    </source>
</evidence>
<reference evidence="7" key="1">
    <citation type="journal article" date="2014" name="Int. J. Syst. Evol. Microbiol.">
        <title>Complete genome sequence of Corynebacterium casei LMG S-19264T (=DSM 44701T), isolated from a smear-ripened cheese.</title>
        <authorList>
            <consortium name="US DOE Joint Genome Institute (JGI-PGF)"/>
            <person name="Walter F."/>
            <person name="Albersmeier A."/>
            <person name="Kalinowski J."/>
            <person name="Ruckert C."/>
        </authorList>
    </citation>
    <scope>NUCLEOTIDE SEQUENCE</scope>
    <source>
        <strain evidence="7">KCTC 32337</strain>
    </source>
</reference>
<dbReference type="PANTHER" id="PTHR43420">
    <property type="entry name" value="ACETYLTRANSFERASE"/>
    <property type="match status" value="1"/>
</dbReference>
<dbReference type="CDD" id="cd04301">
    <property type="entry name" value="NAT_SF"/>
    <property type="match status" value="1"/>
</dbReference>
<organism evidence="7 8">
    <name type="scientific">Paraglaciecola chathamensis</name>
    <dbReference type="NCBI Taxonomy" id="368405"/>
    <lineage>
        <taxon>Bacteria</taxon>
        <taxon>Pseudomonadati</taxon>
        <taxon>Pseudomonadota</taxon>
        <taxon>Gammaproteobacteria</taxon>
        <taxon>Alteromonadales</taxon>
        <taxon>Alteromonadaceae</taxon>
        <taxon>Paraglaciecola</taxon>
    </lineage>
</organism>
<name>A0A8H9IHR7_9ALTE</name>
<proteinExistence type="inferred from homology"/>
<dbReference type="SUPFAM" id="SSF55729">
    <property type="entry name" value="Acyl-CoA N-acyltransferases (Nat)"/>
    <property type="match status" value="1"/>
</dbReference>
<dbReference type="AlphaFoldDB" id="A0A8H9IHR7"/>
<dbReference type="Gene3D" id="3.40.630.30">
    <property type="match status" value="1"/>
</dbReference>
<dbReference type="InterPro" id="IPR050680">
    <property type="entry name" value="YpeA/RimI_acetyltransf"/>
</dbReference>
<gene>
    <name evidence="7" type="ORF">GCM10011274_42840</name>
</gene>
<evidence type="ECO:0000313" key="8">
    <source>
        <dbReference type="Proteomes" id="UP000622604"/>
    </source>
</evidence>
<reference evidence="7" key="2">
    <citation type="submission" date="2020-09" db="EMBL/GenBank/DDBJ databases">
        <authorList>
            <person name="Sun Q."/>
            <person name="Kim S."/>
        </authorList>
    </citation>
    <scope>NUCLEOTIDE SEQUENCE</scope>
    <source>
        <strain evidence="7">KCTC 32337</strain>
    </source>
</reference>
<comment type="function">
    <text evidence="5">Acetylates the N-terminal alanine of ribosomal protein bS18.</text>
</comment>
<dbReference type="InterPro" id="IPR006464">
    <property type="entry name" value="AcTrfase_RimI/Ard1"/>
</dbReference>
<protein>
    <recommendedName>
        <fullName evidence="5">[Ribosomal protein bS18]-alanine N-acetyltransferase</fullName>
        <ecNumber evidence="5">2.3.1.266</ecNumber>
    </recommendedName>
</protein>
<dbReference type="InterPro" id="IPR000182">
    <property type="entry name" value="GNAT_dom"/>
</dbReference>